<dbReference type="KEGG" id="snep:Enr13x_38410"/>
<dbReference type="Proteomes" id="UP000319004">
    <property type="component" value="Chromosome"/>
</dbReference>
<organism evidence="1 2">
    <name type="scientific">Stieleria neptunia</name>
    <dbReference type="NCBI Taxonomy" id="2527979"/>
    <lineage>
        <taxon>Bacteria</taxon>
        <taxon>Pseudomonadati</taxon>
        <taxon>Planctomycetota</taxon>
        <taxon>Planctomycetia</taxon>
        <taxon>Pirellulales</taxon>
        <taxon>Pirellulaceae</taxon>
        <taxon>Stieleria</taxon>
    </lineage>
</organism>
<evidence type="ECO:0000313" key="2">
    <source>
        <dbReference type="Proteomes" id="UP000319004"/>
    </source>
</evidence>
<dbReference type="AlphaFoldDB" id="A0A518HSZ9"/>
<name>A0A518HSZ9_9BACT</name>
<evidence type="ECO:0000313" key="1">
    <source>
        <dbReference type="EMBL" id="QDV43980.1"/>
    </source>
</evidence>
<keyword evidence="2" id="KW-1185">Reference proteome</keyword>
<reference evidence="1 2" key="1">
    <citation type="submission" date="2019-03" db="EMBL/GenBank/DDBJ databases">
        <title>Deep-cultivation of Planctomycetes and their phenomic and genomic characterization uncovers novel biology.</title>
        <authorList>
            <person name="Wiegand S."/>
            <person name="Jogler M."/>
            <person name="Boedeker C."/>
            <person name="Pinto D."/>
            <person name="Vollmers J."/>
            <person name="Rivas-Marin E."/>
            <person name="Kohn T."/>
            <person name="Peeters S.H."/>
            <person name="Heuer A."/>
            <person name="Rast P."/>
            <person name="Oberbeckmann S."/>
            <person name="Bunk B."/>
            <person name="Jeske O."/>
            <person name="Meyerdierks A."/>
            <person name="Storesund J.E."/>
            <person name="Kallscheuer N."/>
            <person name="Luecker S."/>
            <person name="Lage O.M."/>
            <person name="Pohl T."/>
            <person name="Merkel B.J."/>
            <person name="Hornburger P."/>
            <person name="Mueller R.-W."/>
            <person name="Bruemmer F."/>
            <person name="Labrenz M."/>
            <person name="Spormann A.M."/>
            <person name="Op den Camp H."/>
            <person name="Overmann J."/>
            <person name="Amann R."/>
            <person name="Jetten M.S.M."/>
            <person name="Mascher T."/>
            <person name="Medema M.H."/>
            <person name="Devos D.P."/>
            <person name="Kaster A.-K."/>
            <person name="Ovreas L."/>
            <person name="Rohde M."/>
            <person name="Galperin M.Y."/>
            <person name="Jogler C."/>
        </authorList>
    </citation>
    <scope>NUCLEOTIDE SEQUENCE [LARGE SCALE GENOMIC DNA]</scope>
    <source>
        <strain evidence="1 2">Enr13</strain>
    </source>
</reference>
<accession>A0A518HSZ9</accession>
<proteinExistence type="predicted"/>
<dbReference type="EMBL" id="CP037423">
    <property type="protein sequence ID" value="QDV43980.1"/>
    <property type="molecule type" value="Genomic_DNA"/>
</dbReference>
<gene>
    <name evidence="1" type="ORF">Enr13x_38410</name>
</gene>
<protein>
    <submittedName>
        <fullName evidence="1">Uncharacterized protein</fullName>
    </submittedName>
</protein>
<sequence length="69" mass="8109">MLWAHLKGFKLAEEHGDQWEKTLSEIALGQVQEEFGASRRSEQTTEAKEFLDRLEAEIKAEMVDRTRFR</sequence>
<dbReference type="RefSeq" id="WP_145388390.1">
    <property type="nucleotide sequence ID" value="NZ_CP037423.1"/>
</dbReference>